<dbReference type="AlphaFoldDB" id="A0A1Z2XWB9"/>
<evidence type="ECO:0000256" key="5">
    <source>
        <dbReference type="ARBA" id="ARBA00022989"/>
    </source>
</evidence>
<dbReference type="GO" id="GO:0005886">
    <property type="term" value="C:plasma membrane"/>
    <property type="evidence" value="ECO:0007669"/>
    <property type="project" value="UniProtKB-SubCell"/>
</dbReference>
<evidence type="ECO:0000256" key="3">
    <source>
        <dbReference type="ARBA" id="ARBA00022475"/>
    </source>
</evidence>
<keyword evidence="4 7" id="KW-0812">Transmembrane</keyword>
<accession>A0A1Z2XWB9</accession>
<evidence type="ECO:0000256" key="2">
    <source>
        <dbReference type="ARBA" id="ARBA00022448"/>
    </source>
</evidence>
<keyword evidence="6 7" id="KW-0472">Membrane</keyword>
<reference evidence="10 12" key="3">
    <citation type="submission" date="2020-11" db="EMBL/GenBank/DDBJ databases">
        <title>Closed and high quality bacterial genomes of the OMM12 community.</title>
        <authorList>
            <person name="Marbouty M."/>
            <person name="Lamy-Besnier Q."/>
            <person name="Debarbieux L."/>
            <person name="Koszul R."/>
        </authorList>
    </citation>
    <scope>NUCLEOTIDE SEQUENCE [LARGE SCALE GENOMIC DNA]</scope>
    <source>
        <strain evidence="10 12">KB18</strain>
    </source>
</reference>
<gene>
    <name evidence="9" type="ORF">ADH66_11455</name>
    <name evidence="10" type="ORF">I5Q82_01775</name>
</gene>
<feature type="transmembrane region" description="Helical" evidence="7">
    <location>
        <begin position="74"/>
        <end position="98"/>
    </location>
</feature>
<evidence type="ECO:0000256" key="1">
    <source>
        <dbReference type="ARBA" id="ARBA00004651"/>
    </source>
</evidence>
<comment type="subcellular location">
    <subcellularLocation>
        <location evidence="1">Cell membrane</location>
        <topology evidence="1">Multi-pass membrane protein</topology>
    </subcellularLocation>
</comment>
<dbReference type="GO" id="GO:0055085">
    <property type="term" value="P:transmembrane transport"/>
    <property type="evidence" value="ECO:0007669"/>
    <property type="project" value="InterPro"/>
</dbReference>
<keyword evidence="5 7" id="KW-1133">Transmembrane helix</keyword>
<dbReference type="EMBL" id="CP021422">
    <property type="protein sequence ID" value="ASB42745.1"/>
    <property type="molecule type" value="Genomic_DNA"/>
</dbReference>
<evidence type="ECO:0000256" key="4">
    <source>
        <dbReference type="ARBA" id="ARBA00022692"/>
    </source>
</evidence>
<dbReference type="PANTHER" id="PTHR43744:SF9">
    <property type="entry name" value="POLYGALACTURONAN_RHAMNOGALACTURONAN TRANSPORT SYSTEM PERMEASE PROTEIN YTCP"/>
    <property type="match status" value="1"/>
</dbReference>
<evidence type="ECO:0000259" key="8">
    <source>
        <dbReference type="PROSITE" id="PS50928"/>
    </source>
</evidence>
<feature type="transmembrane region" description="Helical" evidence="7">
    <location>
        <begin position="142"/>
        <end position="162"/>
    </location>
</feature>
<evidence type="ECO:0000256" key="6">
    <source>
        <dbReference type="ARBA" id="ARBA00023136"/>
    </source>
</evidence>
<evidence type="ECO:0000256" key="7">
    <source>
        <dbReference type="SAM" id="Phobius"/>
    </source>
</evidence>
<dbReference type="PANTHER" id="PTHR43744">
    <property type="entry name" value="ABC TRANSPORTER PERMEASE PROTEIN MG189-RELATED-RELATED"/>
    <property type="match status" value="1"/>
</dbReference>
<dbReference type="InterPro" id="IPR035906">
    <property type="entry name" value="MetI-like_sf"/>
</dbReference>
<evidence type="ECO:0000313" key="10">
    <source>
        <dbReference type="EMBL" id="QQR31961.1"/>
    </source>
</evidence>
<proteinExistence type="predicted"/>
<name>A0A1Z2XWB9_9FIRM</name>
<dbReference type="SUPFAM" id="SSF161098">
    <property type="entry name" value="MetI-like"/>
    <property type="match status" value="1"/>
</dbReference>
<dbReference type="PROSITE" id="PS50928">
    <property type="entry name" value="ABC_TM1"/>
    <property type="match status" value="1"/>
</dbReference>
<feature type="domain" description="ABC transmembrane type-1" evidence="8">
    <location>
        <begin position="75"/>
        <end position="286"/>
    </location>
</feature>
<keyword evidence="2" id="KW-0813">Transport</keyword>
<dbReference type="CDD" id="cd06261">
    <property type="entry name" value="TM_PBP2"/>
    <property type="match status" value="1"/>
</dbReference>
<dbReference type="KEGG" id="amur:ADH66_11455"/>
<keyword evidence="11" id="KW-1185">Reference proteome</keyword>
<feature type="transmembrane region" description="Helical" evidence="7">
    <location>
        <begin position="183"/>
        <end position="205"/>
    </location>
</feature>
<feature type="transmembrane region" description="Helical" evidence="7">
    <location>
        <begin position="110"/>
        <end position="130"/>
    </location>
</feature>
<dbReference type="Gene3D" id="1.10.3720.10">
    <property type="entry name" value="MetI-like"/>
    <property type="match status" value="1"/>
</dbReference>
<protein>
    <submittedName>
        <fullName evidence="10">Carbohydrate ABC transporter permease</fullName>
    </submittedName>
</protein>
<evidence type="ECO:0000313" key="12">
    <source>
        <dbReference type="Proteomes" id="UP000596035"/>
    </source>
</evidence>
<dbReference type="InterPro" id="IPR000515">
    <property type="entry name" value="MetI-like"/>
</dbReference>
<keyword evidence="3" id="KW-1003">Cell membrane</keyword>
<evidence type="ECO:0000313" key="9">
    <source>
        <dbReference type="EMBL" id="ASB42745.1"/>
    </source>
</evidence>
<feature type="transmembrane region" description="Helical" evidence="7">
    <location>
        <begin position="12"/>
        <end position="32"/>
    </location>
</feature>
<dbReference type="Proteomes" id="UP000196710">
    <property type="component" value="Chromosome"/>
</dbReference>
<reference evidence="11" key="2">
    <citation type="submission" date="2017-05" db="EMBL/GenBank/DDBJ databases">
        <title>Improved OligoMM genomes.</title>
        <authorList>
            <person name="Garzetti D."/>
        </authorList>
    </citation>
    <scope>NUCLEOTIDE SEQUENCE [LARGE SCALE GENOMIC DNA]</scope>
    <source>
        <strain evidence="11">KB18</strain>
    </source>
</reference>
<dbReference type="EMBL" id="CP065321">
    <property type="protein sequence ID" value="QQR31961.1"/>
    <property type="molecule type" value="Genomic_DNA"/>
</dbReference>
<sequence>MKSKKVFSDYVIIIAMWVIMVTVFVTTLYPFLNSLALSLNKADNTVLGGITIYPRVPTLANYRQVFTNPTIWRAYGITFARTFIGAAGGLVITGALAFGLSRKNLAGRKFYTFFCLIPMYFGGGLIPTYFLIRNLGLTNTFWVYIIPNLVNIWNMILMRSYFQSVPDALEESARIDGANYLTIFFKIYWPVSTPIIATIALYFGVFHWNDWFMPNIYVTKQELKPMTSVLLSIISEASFLEKMMQSGASAAAMGNVAKGKETNVRSITMATMITSILPIVIIYPFLQRFFLKGIMIGSIKG</sequence>
<organism evidence="10 12">
    <name type="scientific">Acutalibacter muris</name>
    <dbReference type="NCBI Taxonomy" id="1796620"/>
    <lineage>
        <taxon>Bacteria</taxon>
        <taxon>Bacillati</taxon>
        <taxon>Bacillota</taxon>
        <taxon>Clostridia</taxon>
        <taxon>Eubacteriales</taxon>
        <taxon>Acutalibacteraceae</taxon>
        <taxon>Acutalibacter</taxon>
    </lineage>
</organism>
<evidence type="ECO:0000313" key="11">
    <source>
        <dbReference type="Proteomes" id="UP000196710"/>
    </source>
</evidence>
<reference evidence="9" key="1">
    <citation type="journal article" date="2017" name="Genome Announc.">
        <title>High-Quality Whole-Genome Sequences of the Oligo-Mouse-Microbiota Bacterial Community.</title>
        <authorList>
            <person name="Garzetti D."/>
            <person name="Brugiroux S."/>
            <person name="Bunk B."/>
            <person name="Pukall R."/>
            <person name="McCoy K.D."/>
            <person name="Macpherson A.J."/>
            <person name="Stecher B."/>
        </authorList>
    </citation>
    <scope>NUCLEOTIDE SEQUENCE</scope>
    <source>
        <strain evidence="9">KB18</strain>
    </source>
</reference>
<feature type="transmembrane region" description="Helical" evidence="7">
    <location>
        <begin position="267"/>
        <end position="286"/>
    </location>
</feature>
<dbReference type="Proteomes" id="UP000596035">
    <property type="component" value="Chromosome"/>
</dbReference>